<reference evidence="3" key="1">
    <citation type="journal article" date="2019" name="Int. J. Syst. Evol. Microbiol.">
        <title>The Global Catalogue of Microorganisms (GCM) 10K type strain sequencing project: providing services to taxonomists for standard genome sequencing and annotation.</title>
        <authorList>
            <consortium name="The Broad Institute Genomics Platform"/>
            <consortium name="The Broad Institute Genome Sequencing Center for Infectious Disease"/>
            <person name="Wu L."/>
            <person name="Ma J."/>
        </authorList>
    </citation>
    <scope>NUCLEOTIDE SEQUENCE [LARGE SCALE GENOMIC DNA]</scope>
    <source>
        <strain evidence="3">CCUG 62763</strain>
    </source>
</reference>
<evidence type="ECO:0000313" key="2">
    <source>
        <dbReference type="EMBL" id="MFC4692154.1"/>
    </source>
</evidence>
<dbReference type="RefSeq" id="WP_387985674.1">
    <property type="nucleotide sequence ID" value="NZ_JBHSGR010000001.1"/>
</dbReference>
<organism evidence="2 3">
    <name type="scientific">Geodermatophilus arenarius</name>
    <dbReference type="NCBI Taxonomy" id="1137990"/>
    <lineage>
        <taxon>Bacteria</taxon>
        <taxon>Bacillati</taxon>
        <taxon>Actinomycetota</taxon>
        <taxon>Actinomycetes</taxon>
        <taxon>Geodermatophilales</taxon>
        <taxon>Geodermatophilaceae</taxon>
        <taxon>Geodermatophilus</taxon>
    </lineage>
</organism>
<feature type="region of interest" description="Disordered" evidence="1">
    <location>
        <begin position="153"/>
        <end position="191"/>
    </location>
</feature>
<keyword evidence="3" id="KW-1185">Reference proteome</keyword>
<accession>A0ABV9LDL1</accession>
<feature type="compositionally biased region" description="Low complexity" evidence="1">
    <location>
        <begin position="171"/>
        <end position="191"/>
    </location>
</feature>
<sequence>MTRLDGTGVVRGITASAREVCPLPRIDYADRCTLVTDATATPERWARAMFGDVPSPAERFVWRGLLAFRLDPRRSPDTVGGWRVGGRGEDWIRLETASRSLRAAMVVQTAGRRVTWTTCLSYERSWGRLLWPPLSAVHRRLVPRVLAAAGQRLRETDGQDSRARRSEACTSSRVSPSARSRPVSAVIRPSR</sequence>
<comment type="caution">
    <text evidence="2">The sequence shown here is derived from an EMBL/GenBank/DDBJ whole genome shotgun (WGS) entry which is preliminary data.</text>
</comment>
<gene>
    <name evidence="2" type="ORF">ACFO3M_02015</name>
</gene>
<evidence type="ECO:0000256" key="1">
    <source>
        <dbReference type="SAM" id="MobiDB-lite"/>
    </source>
</evidence>
<evidence type="ECO:0008006" key="4">
    <source>
        <dbReference type="Google" id="ProtNLM"/>
    </source>
</evidence>
<dbReference type="Proteomes" id="UP001596025">
    <property type="component" value="Unassembled WGS sequence"/>
</dbReference>
<protein>
    <recommendedName>
        <fullName evidence="4">DUF2867 domain-containing protein</fullName>
    </recommendedName>
</protein>
<proteinExistence type="predicted"/>
<feature type="compositionally biased region" description="Basic and acidic residues" evidence="1">
    <location>
        <begin position="153"/>
        <end position="167"/>
    </location>
</feature>
<name>A0ABV9LDL1_9ACTN</name>
<evidence type="ECO:0000313" key="3">
    <source>
        <dbReference type="Proteomes" id="UP001596025"/>
    </source>
</evidence>
<dbReference type="EMBL" id="JBHSGR010000001">
    <property type="protein sequence ID" value="MFC4692154.1"/>
    <property type="molecule type" value="Genomic_DNA"/>
</dbReference>